<sequence>MVQQAVACGLSWWVARILFDHHVPLFAPIATLVALNTQLGGRGTNAVRVVLGVVCGVLIGQAAYMTLGHTAGAVAVGCAVLLALLVALVLDGERVTMAQAGVSAVIAVASGQLAGIERIGDVLVGAAVALLFSQLLFPVHPLKLLRRAETAALQGLARLLRLGSTAHGSDPEEVLPLESRTLYQLLHDVDQARTDMVSVARRTPRWRLHRGSVQAMSTAALRLGMLGNSCLLLARLAAETGPESEGPLDAAIDELADVLTAYATAAPDAPSRRQCVRSALAVAARLPAGTETRNETARLAMELAVHDLLVVAGVSQKDAKRAVRQRALDAPLSSLHR</sequence>
<evidence type="ECO:0000313" key="8">
    <source>
        <dbReference type="Proteomes" id="UP001551210"/>
    </source>
</evidence>
<dbReference type="Pfam" id="PF13515">
    <property type="entry name" value="FUSC_2"/>
    <property type="match status" value="1"/>
</dbReference>
<keyword evidence="2 5" id="KW-0812">Transmembrane</keyword>
<organism evidence="7 8">
    <name type="scientific">Streptomyces exfoliatus</name>
    <name type="common">Streptomyces hydrogenans</name>
    <dbReference type="NCBI Taxonomy" id="1905"/>
    <lineage>
        <taxon>Bacteria</taxon>
        <taxon>Bacillati</taxon>
        <taxon>Actinomycetota</taxon>
        <taxon>Actinomycetes</taxon>
        <taxon>Kitasatosporales</taxon>
        <taxon>Streptomycetaceae</taxon>
        <taxon>Streptomyces</taxon>
    </lineage>
</organism>
<feature type="domain" description="Integral membrane bound transporter" evidence="6">
    <location>
        <begin position="11"/>
        <end position="132"/>
    </location>
</feature>
<gene>
    <name evidence="7" type="ORF">AB0A76_18305</name>
</gene>
<name>A0ABV3CZU2_STREX</name>
<protein>
    <submittedName>
        <fullName evidence="7">FUSC family protein</fullName>
    </submittedName>
</protein>
<proteinExistence type="predicted"/>
<comment type="caution">
    <text evidence="7">The sequence shown here is derived from an EMBL/GenBank/DDBJ whole genome shotgun (WGS) entry which is preliminary data.</text>
</comment>
<reference evidence="7 8" key="1">
    <citation type="submission" date="2024-06" db="EMBL/GenBank/DDBJ databases">
        <title>The Natural Products Discovery Center: Release of the First 8490 Sequenced Strains for Exploring Actinobacteria Biosynthetic Diversity.</title>
        <authorList>
            <person name="Kalkreuter E."/>
            <person name="Kautsar S.A."/>
            <person name="Yang D."/>
            <person name="Bader C.D."/>
            <person name="Teijaro C.N."/>
            <person name="Fluegel L."/>
            <person name="Davis C.M."/>
            <person name="Simpson J.R."/>
            <person name="Lauterbach L."/>
            <person name="Steele A.D."/>
            <person name="Gui C."/>
            <person name="Meng S."/>
            <person name="Li G."/>
            <person name="Viehrig K."/>
            <person name="Ye F."/>
            <person name="Su P."/>
            <person name="Kiefer A.F."/>
            <person name="Nichols A."/>
            <person name="Cepeda A.J."/>
            <person name="Yan W."/>
            <person name="Fan B."/>
            <person name="Jiang Y."/>
            <person name="Adhikari A."/>
            <person name="Zheng C.-J."/>
            <person name="Schuster L."/>
            <person name="Cowan T.M."/>
            <person name="Smanski M.J."/>
            <person name="Chevrette M.G."/>
            <person name="De Carvalho L.P.S."/>
            <person name="Shen B."/>
        </authorList>
    </citation>
    <scope>NUCLEOTIDE SEQUENCE [LARGE SCALE GENOMIC DNA]</scope>
    <source>
        <strain evidence="7 8">NPDC045705</strain>
    </source>
</reference>
<evidence type="ECO:0000256" key="5">
    <source>
        <dbReference type="SAM" id="Phobius"/>
    </source>
</evidence>
<comment type="subcellular location">
    <subcellularLocation>
        <location evidence="1">Membrane</location>
        <topology evidence="1">Multi-pass membrane protein</topology>
    </subcellularLocation>
</comment>
<evidence type="ECO:0000259" key="6">
    <source>
        <dbReference type="Pfam" id="PF13515"/>
    </source>
</evidence>
<dbReference type="RefSeq" id="WP_359209161.1">
    <property type="nucleotide sequence ID" value="NZ_JBEZAM010000023.1"/>
</dbReference>
<dbReference type="EMBL" id="JBEZAM010000023">
    <property type="protein sequence ID" value="MEU7295146.1"/>
    <property type="molecule type" value="Genomic_DNA"/>
</dbReference>
<feature type="transmembrane region" description="Helical" evidence="5">
    <location>
        <begin position="70"/>
        <end position="90"/>
    </location>
</feature>
<evidence type="ECO:0000313" key="7">
    <source>
        <dbReference type="EMBL" id="MEU7295146.1"/>
    </source>
</evidence>
<accession>A0ABV3CZU2</accession>
<evidence type="ECO:0000256" key="1">
    <source>
        <dbReference type="ARBA" id="ARBA00004141"/>
    </source>
</evidence>
<evidence type="ECO:0000256" key="3">
    <source>
        <dbReference type="ARBA" id="ARBA00022989"/>
    </source>
</evidence>
<keyword evidence="8" id="KW-1185">Reference proteome</keyword>
<dbReference type="Proteomes" id="UP001551210">
    <property type="component" value="Unassembled WGS sequence"/>
</dbReference>
<keyword evidence="4 5" id="KW-0472">Membrane</keyword>
<evidence type="ECO:0000256" key="2">
    <source>
        <dbReference type="ARBA" id="ARBA00022692"/>
    </source>
</evidence>
<feature type="transmembrane region" description="Helical" evidence="5">
    <location>
        <begin position="46"/>
        <end position="64"/>
    </location>
</feature>
<dbReference type="InterPro" id="IPR049453">
    <property type="entry name" value="Memb_transporter_dom"/>
</dbReference>
<evidence type="ECO:0000256" key="4">
    <source>
        <dbReference type="ARBA" id="ARBA00023136"/>
    </source>
</evidence>
<keyword evidence="3 5" id="KW-1133">Transmembrane helix</keyword>